<dbReference type="Pfam" id="PF14329">
    <property type="entry name" value="DUF4386"/>
    <property type="match status" value="1"/>
</dbReference>
<evidence type="ECO:0000256" key="1">
    <source>
        <dbReference type="SAM" id="Phobius"/>
    </source>
</evidence>
<sequence>MYLLTFVSIPTLALYGPVKEAGFLTGTGSDTGVFLGGALELIVGLACIGTAIALYPVVRRQSETRAMGFVGARILEGTLIFVGVASLWTIVSLRQDGAGADAALMGQTLATFYDRVFLVSQGFIPTLNALLLGSLLFQSRLVPRGLPVLGFVGAATLLTYNTATLLGFSGDLAEVLALVAVLPIATWEFSLGVYLVVKGFRPDAVARLDTVPAAPGSPWPGLHAAEGGRTS</sequence>
<feature type="transmembrane region" description="Helical" evidence="1">
    <location>
        <begin position="70"/>
        <end position="91"/>
    </location>
</feature>
<feature type="transmembrane region" description="Helical" evidence="1">
    <location>
        <begin position="116"/>
        <end position="137"/>
    </location>
</feature>
<protein>
    <submittedName>
        <fullName evidence="2">DUF4386 domain-containing protein</fullName>
    </submittedName>
</protein>
<dbReference type="InterPro" id="IPR025495">
    <property type="entry name" value="DUF4386"/>
</dbReference>
<feature type="transmembrane region" description="Helical" evidence="1">
    <location>
        <begin position="149"/>
        <end position="169"/>
    </location>
</feature>
<keyword evidence="1" id="KW-1133">Transmembrane helix</keyword>
<dbReference type="Proteomes" id="UP001056535">
    <property type="component" value="Chromosome"/>
</dbReference>
<evidence type="ECO:0000313" key="3">
    <source>
        <dbReference type="Proteomes" id="UP001056535"/>
    </source>
</evidence>
<keyword evidence="3" id="KW-1185">Reference proteome</keyword>
<keyword evidence="1" id="KW-0472">Membrane</keyword>
<name>A0ABY4YKN7_9MICO</name>
<dbReference type="RefSeq" id="WP_252622377.1">
    <property type="nucleotide sequence ID" value="NZ_CP099490.1"/>
</dbReference>
<evidence type="ECO:0000313" key="2">
    <source>
        <dbReference type="EMBL" id="USQ77347.1"/>
    </source>
</evidence>
<feature type="transmembrane region" description="Helical" evidence="1">
    <location>
        <begin position="175"/>
        <end position="197"/>
    </location>
</feature>
<keyword evidence="1" id="KW-0812">Transmembrane</keyword>
<accession>A0ABY4YKN7</accession>
<feature type="transmembrane region" description="Helical" evidence="1">
    <location>
        <begin position="37"/>
        <end position="58"/>
    </location>
</feature>
<dbReference type="EMBL" id="CP099490">
    <property type="protein sequence ID" value="USQ77347.1"/>
    <property type="molecule type" value="Genomic_DNA"/>
</dbReference>
<organism evidence="2 3">
    <name type="scientific">Ornithinimicrobium cryptoxanthini</name>
    <dbReference type="NCBI Taxonomy" id="2934161"/>
    <lineage>
        <taxon>Bacteria</taxon>
        <taxon>Bacillati</taxon>
        <taxon>Actinomycetota</taxon>
        <taxon>Actinomycetes</taxon>
        <taxon>Micrococcales</taxon>
        <taxon>Ornithinimicrobiaceae</taxon>
        <taxon>Ornithinimicrobium</taxon>
    </lineage>
</organism>
<reference evidence="2" key="1">
    <citation type="submission" date="2022-06" db="EMBL/GenBank/DDBJ databases">
        <title>Ornithinimicrobium JY.X270.</title>
        <authorList>
            <person name="Huang Y."/>
        </authorList>
    </citation>
    <scope>NUCLEOTIDE SEQUENCE</scope>
    <source>
        <strain evidence="2">JY.X270</strain>
    </source>
</reference>
<gene>
    <name evidence="2" type="ORF">NF557_05390</name>
</gene>
<proteinExistence type="predicted"/>